<proteinExistence type="predicted"/>
<protein>
    <recommendedName>
        <fullName evidence="3">PIN domain-containing protein</fullName>
    </recommendedName>
</protein>
<dbReference type="InterPro" id="IPR029060">
    <property type="entry name" value="PIN-like_dom_sf"/>
</dbReference>
<dbReference type="Proteomes" id="UP000435036">
    <property type="component" value="Unassembled WGS sequence"/>
</dbReference>
<dbReference type="SUPFAM" id="SSF88723">
    <property type="entry name" value="PIN domain-like"/>
    <property type="match status" value="1"/>
</dbReference>
<dbReference type="RefSeq" id="WP_160367551.1">
    <property type="nucleotide sequence ID" value="NZ_WSQA01000002.1"/>
</dbReference>
<keyword evidence="2" id="KW-1185">Reference proteome</keyword>
<accession>A0A6N8KTW0</accession>
<gene>
    <name evidence="1" type="ORF">GQF63_02540</name>
</gene>
<organism evidence="1 2">
    <name type="scientific">Sphingobacterium humi</name>
    <dbReference type="NCBI Taxonomy" id="1796905"/>
    <lineage>
        <taxon>Bacteria</taxon>
        <taxon>Pseudomonadati</taxon>
        <taxon>Bacteroidota</taxon>
        <taxon>Sphingobacteriia</taxon>
        <taxon>Sphingobacteriales</taxon>
        <taxon>Sphingobacteriaceae</taxon>
        <taxon>Sphingobacterium</taxon>
    </lineage>
</organism>
<reference evidence="1 2" key="1">
    <citation type="submission" date="2019-12" db="EMBL/GenBank/DDBJ databases">
        <authorList>
            <person name="Dong K."/>
        </authorList>
    </citation>
    <scope>NUCLEOTIDE SEQUENCE [LARGE SCALE GENOMIC DNA]</scope>
    <source>
        <strain evidence="1 2">JCM 31225</strain>
    </source>
</reference>
<evidence type="ECO:0000313" key="1">
    <source>
        <dbReference type="EMBL" id="MVZ60893.1"/>
    </source>
</evidence>
<evidence type="ECO:0008006" key="3">
    <source>
        <dbReference type="Google" id="ProtNLM"/>
    </source>
</evidence>
<dbReference type="OrthoDB" id="9810852at2"/>
<evidence type="ECO:0000313" key="2">
    <source>
        <dbReference type="Proteomes" id="UP000435036"/>
    </source>
</evidence>
<comment type="caution">
    <text evidence="1">The sequence shown here is derived from an EMBL/GenBank/DDBJ whole genome shotgun (WGS) entry which is preliminary data.</text>
</comment>
<dbReference type="Gene3D" id="3.40.50.1010">
    <property type="entry name" value="5'-nuclease"/>
    <property type="match status" value="1"/>
</dbReference>
<dbReference type="EMBL" id="WSQA01000002">
    <property type="protein sequence ID" value="MVZ60893.1"/>
    <property type="molecule type" value="Genomic_DNA"/>
</dbReference>
<name>A0A6N8KTW0_9SPHI</name>
<dbReference type="AlphaFoldDB" id="A0A6N8KTW0"/>
<dbReference type="InterPro" id="IPR021799">
    <property type="entry name" value="PIN-like_prokaryotic"/>
</dbReference>
<dbReference type="Pfam" id="PF11848">
    <property type="entry name" value="DUF3368"/>
    <property type="match status" value="1"/>
</dbReference>
<sequence length="173" mass="20024">MKLKIAVTDACIFIDLFDLDLVNAFFQLEIDIHTTTSVYFELFVEQQQVLTTYQSIAKLLIHNLKEEDYLQIQSEPYPKSLSQTDKSVLHIAKRLNACVLSSDKTVRNFAKNKGIEYHGMIWVFDMLVESAILTNFDAAIKLQQLVTTNFIYQNNKPLVEEIQKRLMLWGDSN</sequence>